<evidence type="ECO:0000259" key="2">
    <source>
        <dbReference type="Pfam" id="PF00144"/>
    </source>
</evidence>
<sequence length="478" mass="54237">MKNLSCIFLIPLLALFVFVTCKETTEKTKTQHGAKTELQFKIDSIGKSYIDDGTVLGFSIAVLQENDTLYNGGFGHLDTARTKPITPKTIFLLASISKLVGATMVMKLVEEEKLSLEQTLYELLPDYPNAEQAQKIKLRHLLSHTSGLAEYSEVIDSVYVKTRVAPTKNDIYAFLKDNESLFEPGENYCYNNSGFLLMGMIVEQVTGNSFQSELDRIINTPTGLHLKLIAENTHNTNMSPYYELHGERMVNEPHWTWIKGDGGITTSAIELAHFPFKWANGDIISRTSYRQMITPTILSDSIETGYGLGVRKGTLEGYPVHGHTGGHKTTKSKMVFFPDKKLSIVVMVNTDNTPTHANKIFGDIVLAVLGKKMPDFSSVNKENDDLAKFEGTYQVPGGKGPRTIRIVFNEQDFHLYYRFGDNDTEGEKMYHLGKGEFWIERWPLDRVVFNMDHNDQVRALREYYYGFYVTLRKKNRIN</sequence>
<keyword evidence="1" id="KW-0732">Signal</keyword>
<organism evidence="3 4">
    <name type="scientific">Flagellimonas hymeniacidonis</name>
    <dbReference type="NCBI Taxonomy" id="2603628"/>
    <lineage>
        <taxon>Bacteria</taxon>
        <taxon>Pseudomonadati</taxon>
        <taxon>Bacteroidota</taxon>
        <taxon>Flavobacteriia</taxon>
        <taxon>Flavobacteriales</taxon>
        <taxon>Flavobacteriaceae</taxon>
        <taxon>Flagellimonas</taxon>
    </lineage>
</organism>
<dbReference type="PANTHER" id="PTHR46825:SF9">
    <property type="entry name" value="BETA-LACTAMASE-RELATED DOMAIN-CONTAINING PROTEIN"/>
    <property type="match status" value="1"/>
</dbReference>
<evidence type="ECO:0000256" key="1">
    <source>
        <dbReference type="SAM" id="SignalP"/>
    </source>
</evidence>
<dbReference type="InterPro" id="IPR012338">
    <property type="entry name" value="Beta-lactam/transpept-like"/>
</dbReference>
<dbReference type="InterPro" id="IPR050491">
    <property type="entry name" value="AmpC-like"/>
</dbReference>
<dbReference type="InterPro" id="IPR001466">
    <property type="entry name" value="Beta-lactam-related"/>
</dbReference>
<dbReference type="AlphaFoldDB" id="A0A5C8V5P2"/>
<dbReference type="Gene3D" id="3.40.710.10">
    <property type="entry name" value="DD-peptidase/beta-lactamase superfamily"/>
    <property type="match status" value="1"/>
</dbReference>
<protein>
    <submittedName>
        <fullName evidence="3">Serine hydrolase</fullName>
    </submittedName>
</protein>
<gene>
    <name evidence="3" type="ORF">FVB32_02485</name>
</gene>
<dbReference type="EMBL" id="VRUR01000001">
    <property type="protein sequence ID" value="TXN37175.1"/>
    <property type="molecule type" value="Genomic_DNA"/>
</dbReference>
<dbReference type="Pfam" id="PF00144">
    <property type="entry name" value="Beta-lactamase"/>
    <property type="match status" value="1"/>
</dbReference>
<dbReference type="PANTHER" id="PTHR46825">
    <property type="entry name" value="D-ALANYL-D-ALANINE-CARBOXYPEPTIDASE/ENDOPEPTIDASE AMPH"/>
    <property type="match status" value="1"/>
</dbReference>
<dbReference type="RefSeq" id="WP_147741006.1">
    <property type="nucleotide sequence ID" value="NZ_VRUR01000001.1"/>
</dbReference>
<keyword evidence="3" id="KW-0378">Hydrolase</keyword>
<dbReference type="Proteomes" id="UP000321456">
    <property type="component" value="Unassembled WGS sequence"/>
</dbReference>
<comment type="caution">
    <text evidence="3">The sequence shown here is derived from an EMBL/GenBank/DDBJ whole genome shotgun (WGS) entry which is preliminary data.</text>
</comment>
<reference evidence="3 4" key="1">
    <citation type="submission" date="2019-08" db="EMBL/GenBank/DDBJ databases">
        <title>Professor.</title>
        <authorList>
            <person name="Park J.S."/>
        </authorList>
    </citation>
    <scope>NUCLEOTIDE SEQUENCE [LARGE SCALE GENOMIC DNA]</scope>
    <source>
        <strain evidence="3 4">176CP5-101</strain>
    </source>
</reference>
<dbReference type="SUPFAM" id="SSF56601">
    <property type="entry name" value="beta-lactamase/transpeptidase-like"/>
    <property type="match status" value="1"/>
</dbReference>
<feature type="domain" description="Beta-lactamase-related" evidence="2">
    <location>
        <begin position="49"/>
        <end position="358"/>
    </location>
</feature>
<dbReference type="GO" id="GO:0016787">
    <property type="term" value="F:hydrolase activity"/>
    <property type="evidence" value="ECO:0007669"/>
    <property type="project" value="UniProtKB-KW"/>
</dbReference>
<keyword evidence="4" id="KW-1185">Reference proteome</keyword>
<feature type="chain" id="PRO_5023039343" evidence="1">
    <location>
        <begin position="22"/>
        <end position="478"/>
    </location>
</feature>
<proteinExistence type="predicted"/>
<name>A0A5C8V5P2_9FLAO</name>
<feature type="signal peptide" evidence="1">
    <location>
        <begin position="1"/>
        <end position="21"/>
    </location>
</feature>
<evidence type="ECO:0000313" key="3">
    <source>
        <dbReference type="EMBL" id="TXN37175.1"/>
    </source>
</evidence>
<accession>A0A5C8V5P2</accession>
<evidence type="ECO:0000313" key="4">
    <source>
        <dbReference type="Proteomes" id="UP000321456"/>
    </source>
</evidence>